<evidence type="ECO:0000313" key="1">
    <source>
        <dbReference type="EMBL" id="KAF3540905.1"/>
    </source>
</evidence>
<accession>A0A8S9QB05</accession>
<proteinExistence type="predicted"/>
<organism evidence="1 2">
    <name type="scientific">Brassica cretica</name>
    <name type="common">Mustard</name>
    <dbReference type="NCBI Taxonomy" id="69181"/>
    <lineage>
        <taxon>Eukaryota</taxon>
        <taxon>Viridiplantae</taxon>
        <taxon>Streptophyta</taxon>
        <taxon>Embryophyta</taxon>
        <taxon>Tracheophyta</taxon>
        <taxon>Spermatophyta</taxon>
        <taxon>Magnoliopsida</taxon>
        <taxon>eudicotyledons</taxon>
        <taxon>Gunneridae</taxon>
        <taxon>Pentapetalae</taxon>
        <taxon>rosids</taxon>
        <taxon>malvids</taxon>
        <taxon>Brassicales</taxon>
        <taxon>Brassicaceae</taxon>
        <taxon>Brassiceae</taxon>
        <taxon>Brassica</taxon>
    </lineage>
</organism>
<comment type="caution">
    <text evidence="1">The sequence shown here is derived from an EMBL/GenBank/DDBJ whole genome shotgun (WGS) entry which is preliminary data.</text>
</comment>
<gene>
    <name evidence="1" type="ORF">F2Q69_00021498</name>
</gene>
<dbReference type="Proteomes" id="UP000712600">
    <property type="component" value="Unassembled WGS sequence"/>
</dbReference>
<dbReference type="AlphaFoldDB" id="A0A8S9QB05"/>
<reference evidence="1" key="1">
    <citation type="submission" date="2019-12" db="EMBL/GenBank/DDBJ databases">
        <title>Genome sequencing and annotation of Brassica cretica.</title>
        <authorList>
            <person name="Studholme D.J."/>
            <person name="Sarris P."/>
        </authorList>
    </citation>
    <scope>NUCLEOTIDE SEQUENCE</scope>
    <source>
        <strain evidence="1">PFS-109/04</strain>
        <tissue evidence="1">Leaf</tissue>
    </source>
</reference>
<protein>
    <submittedName>
        <fullName evidence="1">Uncharacterized protein</fullName>
    </submittedName>
</protein>
<sequence length="82" mass="8776">MCVVSDCLNSIQSLQQIGSSLRRLGATCSIRKRSEAACIVKNHRIRCITLRPAGQPAKKCAIGGMGLGRPFGDRSPRGPDLP</sequence>
<name>A0A8S9QB05_BRACR</name>
<dbReference type="EMBL" id="QGKX02001290">
    <property type="protein sequence ID" value="KAF3540905.1"/>
    <property type="molecule type" value="Genomic_DNA"/>
</dbReference>
<evidence type="ECO:0000313" key="2">
    <source>
        <dbReference type="Proteomes" id="UP000712600"/>
    </source>
</evidence>